<organism evidence="2 3">
    <name type="scientific">Zasmidium cellare ATCC 36951</name>
    <dbReference type="NCBI Taxonomy" id="1080233"/>
    <lineage>
        <taxon>Eukaryota</taxon>
        <taxon>Fungi</taxon>
        <taxon>Dikarya</taxon>
        <taxon>Ascomycota</taxon>
        <taxon>Pezizomycotina</taxon>
        <taxon>Dothideomycetes</taxon>
        <taxon>Dothideomycetidae</taxon>
        <taxon>Mycosphaerellales</taxon>
        <taxon>Mycosphaerellaceae</taxon>
        <taxon>Zasmidium</taxon>
    </lineage>
</organism>
<dbReference type="GeneID" id="54567140"/>
<feature type="compositionally biased region" description="Polar residues" evidence="1">
    <location>
        <begin position="642"/>
        <end position="651"/>
    </location>
</feature>
<dbReference type="AlphaFoldDB" id="A0A6A6C605"/>
<gene>
    <name evidence="2" type="ORF">M409DRAFT_58281</name>
</gene>
<dbReference type="EMBL" id="ML993613">
    <property type="protein sequence ID" value="KAF2162534.1"/>
    <property type="molecule type" value="Genomic_DNA"/>
</dbReference>
<evidence type="ECO:0000256" key="1">
    <source>
        <dbReference type="SAM" id="MobiDB-lite"/>
    </source>
</evidence>
<accession>A0A6A6C605</accession>
<feature type="region of interest" description="Disordered" evidence="1">
    <location>
        <begin position="1"/>
        <end position="167"/>
    </location>
</feature>
<evidence type="ECO:0000313" key="3">
    <source>
        <dbReference type="Proteomes" id="UP000799537"/>
    </source>
</evidence>
<feature type="compositionally biased region" description="Acidic residues" evidence="1">
    <location>
        <begin position="556"/>
        <end position="573"/>
    </location>
</feature>
<feature type="compositionally biased region" description="Polar residues" evidence="1">
    <location>
        <begin position="521"/>
        <end position="532"/>
    </location>
</feature>
<dbReference type="OrthoDB" id="3650977at2759"/>
<feature type="compositionally biased region" description="Acidic residues" evidence="1">
    <location>
        <begin position="325"/>
        <end position="334"/>
    </location>
</feature>
<feature type="compositionally biased region" description="Basic and acidic residues" evidence="1">
    <location>
        <begin position="485"/>
        <end position="495"/>
    </location>
</feature>
<dbReference type="RefSeq" id="XP_033663423.1">
    <property type="nucleotide sequence ID" value="XM_033813868.1"/>
</dbReference>
<feature type="compositionally biased region" description="Acidic residues" evidence="1">
    <location>
        <begin position="109"/>
        <end position="124"/>
    </location>
</feature>
<protein>
    <submittedName>
        <fullName evidence="2">Uncharacterized protein</fullName>
    </submittedName>
</protein>
<feature type="compositionally biased region" description="Basic and acidic residues" evidence="1">
    <location>
        <begin position="431"/>
        <end position="442"/>
    </location>
</feature>
<feature type="region of interest" description="Disordered" evidence="1">
    <location>
        <begin position="196"/>
        <end position="651"/>
    </location>
</feature>
<name>A0A6A6C605_ZASCE</name>
<feature type="compositionally biased region" description="Polar residues" evidence="1">
    <location>
        <begin position="414"/>
        <end position="430"/>
    </location>
</feature>
<feature type="compositionally biased region" description="Acidic residues" evidence="1">
    <location>
        <begin position="460"/>
        <end position="470"/>
    </location>
</feature>
<feature type="compositionally biased region" description="Polar residues" evidence="1">
    <location>
        <begin position="356"/>
        <end position="368"/>
    </location>
</feature>
<proteinExistence type="predicted"/>
<reference evidence="2" key="1">
    <citation type="journal article" date="2020" name="Stud. Mycol.">
        <title>101 Dothideomycetes genomes: a test case for predicting lifestyles and emergence of pathogens.</title>
        <authorList>
            <person name="Haridas S."/>
            <person name="Albert R."/>
            <person name="Binder M."/>
            <person name="Bloem J."/>
            <person name="Labutti K."/>
            <person name="Salamov A."/>
            <person name="Andreopoulos B."/>
            <person name="Baker S."/>
            <person name="Barry K."/>
            <person name="Bills G."/>
            <person name="Bluhm B."/>
            <person name="Cannon C."/>
            <person name="Castanera R."/>
            <person name="Culley D."/>
            <person name="Daum C."/>
            <person name="Ezra D."/>
            <person name="Gonzalez J."/>
            <person name="Henrissat B."/>
            <person name="Kuo A."/>
            <person name="Liang C."/>
            <person name="Lipzen A."/>
            <person name="Lutzoni F."/>
            <person name="Magnuson J."/>
            <person name="Mondo S."/>
            <person name="Nolan M."/>
            <person name="Ohm R."/>
            <person name="Pangilinan J."/>
            <person name="Park H.-J."/>
            <person name="Ramirez L."/>
            <person name="Alfaro M."/>
            <person name="Sun H."/>
            <person name="Tritt A."/>
            <person name="Yoshinaga Y."/>
            <person name="Zwiers L.-H."/>
            <person name="Turgeon B."/>
            <person name="Goodwin S."/>
            <person name="Spatafora J."/>
            <person name="Crous P."/>
            <person name="Grigoriev I."/>
        </authorList>
    </citation>
    <scope>NUCLEOTIDE SEQUENCE</scope>
    <source>
        <strain evidence="2">ATCC 36951</strain>
    </source>
</reference>
<feature type="compositionally biased region" description="Low complexity" evidence="1">
    <location>
        <begin position="97"/>
        <end position="108"/>
    </location>
</feature>
<keyword evidence="3" id="KW-1185">Reference proteome</keyword>
<feature type="compositionally biased region" description="Acidic residues" evidence="1">
    <location>
        <begin position="371"/>
        <end position="391"/>
    </location>
</feature>
<feature type="compositionally biased region" description="Polar residues" evidence="1">
    <location>
        <begin position="312"/>
        <end position="324"/>
    </location>
</feature>
<dbReference type="Proteomes" id="UP000799537">
    <property type="component" value="Unassembled WGS sequence"/>
</dbReference>
<feature type="compositionally biased region" description="Basic and acidic residues" evidence="1">
    <location>
        <begin position="136"/>
        <end position="151"/>
    </location>
</feature>
<sequence length="651" mass="72043">MPRGKSGPRMLSGLNLDNVVADATEESIERESEDESTTDKRPATGRRSLRQGKTDAPIYDMKHHPMDVVTRPNRAATIRHRSKSVSFALDDDDEAESSGVSSGPSDGGDTSDDEESEDDGDADEEQYRMIATPRTPDPRAIRHSARSEARKPINYSKKFHPQDYGLPGYKHRAQAQMQIVTHPQVHIFSSASPKKREHLLPTPEDDGQIDLLSAYDAAREEEEEQERREVQRPRKKLRSLHPNIISSPRVNMKTGMHAKDMPAVPDSDDVEDLVAMALRASQPPPRQPNISSEDNIGEALGFIMTGPKQPIEISSQKSGESLSEPTDEEEEEAPAEQQPELSHPTPGAHKQDEGASIQQPLDENSVHFQQLEDDEEDVDLQDQQPGDDQEDGGDHDRQPQHDSMTGHHPAGENDSGQQPDDQLEDVNNNDQQREYEVTDHQHAGAPASGQQPDRVREDVGDQEQLPEQDDVTDHEHAGAPASGQHPDRSHEDGDHIGQQPEPRTLLSRVSQRMSGLFARPQVNTQPESNQQAECGPMVDQDDRNDEEEQQRHSPEVEDEYAAPEVEDAVTEEEEQHRASEFDEQYAITEPAFQAPEDERSGDASNASDPINWVLPPGSQDGPDPTNSDMPPVPGSEDGPDLTSDSGASVCR</sequence>
<evidence type="ECO:0000313" key="2">
    <source>
        <dbReference type="EMBL" id="KAF2162534.1"/>
    </source>
</evidence>
<feature type="compositionally biased region" description="Acidic residues" evidence="1">
    <location>
        <begin position="23"/>
        <end position="36"/>
    </location>
</feature>